<keyword evidence="5" id="KW-0808">Transferase</keyword>
<gene>
    <name evidence="12" type="ORF">SAMN05192576_2104</name>
</gene>
<dbReference type="SUPFAM" id="SSF47384">
    <property type="entry name" value="Homodimeric domain of signal transducing histidine kinase"/>
    <property type="match status" value="1"/>
</dbReference>
<sequence length="398" mass="42771">MRKRLTLAFVLVTLLLTAAGGVVRTVTLEGLLREREGEHIFREALTLATVVDQRIRQDQRVDEDFLADYAGSDTQVAFVPEGGEAVVVDGPDYRESDDGISSTVVLEDGSLTIRQSGGVIRGLWRDDTSAALILLALIAVAAAVLGYLIAWSMSAPFQRLAVAASALGRGRFDLDLPRTRVPEARAISEALGASAVALRSRLEREQEFAMHASHVLRTPLTGLRLQLEEMTLDDDLPDATRAAAVSCMAAVDEVNEVAGDLVDLSRRGLIGGAQIPLRELATSSAQHWADELGEHGRGLTAAVEGDIELTFTPGPIEQILDLLLRDAVRHGQGDARLIFEGDARGHLRVTVRGHRTSSPESDDLVEEARSVVEALGGRLQSLPGPQGATDLVALLPRR</sequence>
<dbReference type="OrthoDB" id="9786919at2"/>
<dbReference type="GO" id="GO:0005886">
    <property type="term" value="C:plasma membrane"/>
    <property type="evidence" value="ECO:0007669"/>
    <property type="project" value="UniProtKB-SubCell"/>
</dbReference>
<keyword evidence="8 10" id="KW-1133">Transmembrane helix</keyword>
<dbReference type="Pfam" id="PF00512">
    <property type="entry name" value="HisKA"/>
    <property type="match status" value="1"/>
</dbReference>
<keyword evidence="13" id="KW-1185">Reference proteome</keyword>
<dbReference type="EC" id="2.7.13.3" evidence="3"/>
<reference evidence="12 13" key="1">
    <citation type="submission" date="2016-10" db="EMBL/GenBank/DDBJ databases">
        <authorList>
            <person name="de Groot N.N."/>
        </authorList>
    </citation>
    <scope>NUCLEOTIDE SEQUENCE [LARGE SCALE GENOMIC DNA]</scope>
    <source>
        <strain evidence="12 13">CGMCC 1.11147</strain>
    </source>
</reference>
<evidence type="ECO:0000256" key="6">
    <source>
        <dbReference type="ARBA" id="ARBA00022692"/>
    </source>
</evidence>
<evidence type="ECO:0000256" key="8">
    <source>
        <dbReference type="ARBA" id="ARBA00022989"/>
    </source>
</evidence>
<evidence type="ECO:0000313" key="13">
    <source>
        <dbReference type="Proteomes" id="UP000199004"/>
    </source>
</evidence>
<dbReference type="GO" id="GO:0000155">
    <property type="term" value="F:phosphorelay sensor kinase activity"/>
    <property type="evidence" value="ECO:0007669"/>
    <property type="project" value="InterPro"/>
</dbReference>
<evidence type="ECO:0000256" key="5">
    <source>
        <dbReference type="ARBA" id="ARBA00022679"/>
    </source>
</evidence>
<dbReference type="EMBL" id="FNIC01000002">
    <property type="protein sequence ID" value="SDN35517.1"/>
    <property type="molecule type" value="Genomic_DNA"/>
</dbReference>
<comment type="subcellular location">
    <subcellularLocation>
        <location evidence="2">Cell membrane</location>
    </subcellularLocation>
</comment>
<dbReference type="Gene3D" id="6.10.340.10">
    <property type="match status" value="1"/>
</dbReference>
<comment type="catalytic activity">
    <reaction evidence="1">
        <text>ATP + protein L-histidine = ADP + protein N-phospho-L-histidine.</text>
        <dbReference type="EC" id="2.7.13.3"/>
    </reaction>
</comment>
<keyword evidence="7 12" id="KW-0418">Kinase</keyword>
<dbReference type="InterPro" id="IPR036097">
    <property type="entry name" value="HisK_dim/P_sf"/>
</dbReference>
<organism evidence="12 13">
    <name type="scientific">Nocardioides szechwanensis</name>
    <dbReference type="NCBI Taxonomy" id="1005944"/>
    <lineage>
        <taxon>Bacteria</taxon>
        <taxon>Bacillati</taxon>
        <taxon>Actinomycetota</taxon>
        <taxon>Actinomycetes</taxon>
        <taxon>Propionibacteriales</taxon>
        <taxon>Nocardioidaceae</taxon>
        <taxon>Nocardioides</taxon>
    </lineage>
</organism>
<evidence type="ECO:0000256" key="3">
    <source>
        <dbReference type="ARBA" id="ARBA00012438"/>
    </source>
</evidence>
<protein>
    <recommendedName>
        <fullName evidence="3">histidine kinase</fullName>
        <ecNumber evidence="3">2.7.13.3</ecNumber>
    </recommendedName>
</protein>
<dbReference type="Gene3D" id="1.10.287.130">
    <property type="match status" value="1"/>
</dbReference>
<evidence type="ECO:0000256" key="4">
    <source>
        <dbReference type="ARBA" id="ARBA00022553"/>
    </source>
</evidence>
<dbReference type="CDD" id="cd00082">
    <property type="entry name" value="HisKA"/>
    <property type="match status" value="1"/>
</dbReference>
<evidence type="ECO:0000313" key="12">
    <source>
        <dbReference type="EMBL" id="SDN35517.1"/>
    </source>
</evidence>
<dbReference type="AlphaFoldDB" id="A0A1H0APU7"/>
<keyword evidence="6 10" id="KW-0812">Transmembrane</keyword>
<dbReference type="SMART" id="SM00388">
    <property type="entry name" value="HisKA"/>
    <property type="match status" value="1"/>
</dbReference>
<dbReference type="Proteomes" id="UP000199004">
    <property type="component" value="Unassembled WGS sequence"/>
</dbReference>
<dbReference type="InterPro" id="IPR003660">
    <property type="entry name" value="HAMP_dom"/>
</dbReference>
<keyword evidence="10" id="KW-0472">Membrane</keyword>
<dbReference type="PANTHER" id="PTHR45436:SF5">
    <property type="entry name" value="SENSOR HISTIDINE KINASE TRCS"/>
    <property type="match status" value="1"/>
</dbReference>
<evidence type="ECO:0000256" key="9">
    <source>
        <dbReference type="ARBA" id="ARBA00023012"/>
    </source>
</evidence>
<evidence type="ECO:0000256" key="10">
    <source>
        <dbReference type="SAM" id="Phobius"/>
    </source>
</evidence>
<dbReference type="PANTHER" id="PTHR45436">
    <property type="entry name" value="SENSOR HISTIDINE KINASE YKOH"/>
    <property type="match status" value="1"/>
</dbReference>
<accession>A0A1H0APU7</accession>
<name>A0A1H0APU7_9ACTN</name>
<feature type="domain" description="HAMP" evidence="11">
    <location>
        <begin position="151"/>
        <end position="203"/>
    </location>
</feature>
<feature type="transmembrane region" description="Helical" evidence="10">
    <location>
        <begin position="130"/>
        <end position="150"/>
    </location>
</feature>
<dbReference type="PROSITE" id="PS50885">
    <property type="entry name" value="HAMP"/>
    <property type="match status" value="1"/>
</dbReference>
<keyword evidence="4" id="KW-0597">Phosphoprotein</keyword>
<dbReference type="InterPro" id="IPR050428">
    <property type="entry name" value="TCS_sensor_his_kinase"/>
</dbReference>
<evidence type="ECO:0000256" key="2">
    <source>
        <dbReference type="ARBA" id="ARBA00004236"/>
    </source>
</evidence>
<keyword evidence="9" id="KW-0902">Two-component regulatory system</keyword>
<dbReference type="STRING" id="1005944.SAMN05192576_2104"/>
<dbReference type="RefSeq" id="WP_091024409.1">
    <property type="nucleotide sequence ID" value="NZ_BKAE01000011.1"/>
</dbReference>
<dbReference type="InterPro" id="IPR003661">
    <property type="entry name" value="HisK_dim/P_dom"/>
</dbReference>
<evidence type="ECO:0000256" key="7">
    <source>
        <dbReference type="ARBA" id="ARBA00022777"/>
    </source>
</evidence>
<proteinExistence type="predicted"/>
<evidence type="ECO:0000256" key="1">
    <source>
        <dbReference type="ARBA" id="ARBA00000085"/>
    </source>
</evidence>
<evidence type="ECO:0000259" key="11">
    <source>
        <dbReference type="PROSITE" id="PS50885"/>
    </source>
</evidence>